<organism evidence="4 5">
    <name type="scientific">Wolfiporia cocos (strain MD-104)</name>
    <name type="common">Brown rot fungus</name>
    <dbReference type="NCBI Taxonomy" id="742152"/>
    <lineage>
        <taxon>Eukaryota</taxon>
        <taxon>Fungi</taxon>
        <taxon>Dikarya</taxon>
        <taxon>Basidiomycota</taxon>
        <taxon>Agaricomycotina</taxon>
        <taxon>Agaricomycetes</taxon>
        <taxon>Polyporales</taxon>
        <taxon>Phaeolaceae</taxon>
        <taxon>Wolfiporia</taxon>
    </lineage>
</organism>
<proteinExistence type="predicted"/>
<feature type="region of interest" description="Disordered" evidence="2">
    <location>
        <begin position="386"/>
        <end position="415"/>
    </location>
</feature>
<feature type="compositionally biased region" description="Polar residues" evidence="2">
    <location>
        <begin position="1"/>
        <end position="13"/>
    </location>
</feature>
<dbReference type="OMA" id="FKAAFPW"/>
<name>A0A2H3JTD8_WOLCO</name>
<accession>A0A2H3JTD8</accession>
<dbReference type="STRING" id="742152.A0A2H3JTD8"/>
<feature type="compositionally biased region" description="Low complexity" evidence="2">
    <location>
        <begin position="386"/>
        <end position="407"/>
    </location>
</feature>
<dbReference type="InterPro" id="IPR036887">
    <property type="entry name" value="HTH_APSES_sf"/>
</dbReference>
<dbReference type="PROSITE" id="PS51299">
    <property type="entry name" value="HTH_APSES"/>
    <property type="match status" value="1"/>
</dbReference>
<feature type="coiled-coil region" evidence="1">
    <location>
        <begin position="353"/>
        <end position="380"/>
    </location>
</feature>
<feature type="compositionally biased region" description="Pro residues" evidence="2">
    <location>
        <begin position="250"/>
        <end position="261"/>
    </location>
</feature>
<keyword evidence="1" id="KW-0175">Coiled coil</keyword>
<dbReference type="Gene3D" id="3.10.260.10">
    <property type="entry name" value="Transcription regulator HTH, APSES-type DNA-binding domain"/>
    <property type="match status" value="1"/>
</dbReference>
<dbReference type="AlphaFoldDB" id="A0A2H3JTD8"/>
<dbReference type="InterPro" id="IPR037548">
    <property type="entry name" value="Bqt4"/>
</dbReference>
<protein>
    <recommendedName>
        <fullName evidence="3">HTH APSES-type domain-containing protein</fullName>
    </recommendedName>
</protein>
<feature type="compositionally biased region" description="Pro residues" evidence="2">
    <location>
        <begin position="277"/>
        <end position="296"/>
    </location>
</feature>
<feature type="region of interest" description="Disordered" evidence="2">
    <location>
        <begin position="1"/>
        <end position="31"/>
    </location>
</feature>
<dbReference type="PANTHER" id="PTHR38044">
    <property type="entry name" value="BOUQUET FORMATION PROTEIN 4"/>
    <property type="match status" value="1"/>
</dbReference>
<evidence type="ECO:0000256" key="1">
    <source>
        <dbReference type="SAM" id="Coils"/>
    </source>
</evidence>
<dbReference type="PANTHER" id="PTHR38044:SF1">
    <property type="entry name" value="BOUQUET FORMATION PROTEIN 4"/>
    <property type="match status" value="1"/>
</dbReference>
<dbReference type="GO" id="GO:0003677">
    <property type="term" value="F:DNA binding"/>
    <property type="evidence" value="ECO:0007669"/>
    <property type="project" value="InterPro"/>
</dbReference>
<sequence length="479" mass="51241">MPSAAKQQSSVLQTRPPLPVQHANPHIKQLDPSKAPMVKFQEIYRDGYTTIVGRLKIPTPNGHAFILRRLDTGAISLTTMFRAAFPTASEEAEKAESIWVKTHFDLNGTNRSGRSRFAGTWITPEVALTLAGSYNLADIIPALARAVPDPNVVYRRSSKAAQQPTPTASPAAAPAPASREGPVPKRRREASPVPSATTAVVSETVEREVISVDMDTDPEPIVTAPTPPPSASRLSATTPTPRRSTRTRSPAPPPVPTPVRSPTPMSAKPAHKEEDPAPAPVPAPTPAPVQQPPPAEATPAQKPAEVTAPVTQSMPTPPVDAEPAANEGEGEEREVSFVTYEGALAGPAPMIAEQTMQEEIAEQKALIERLKREREARLREEAAARIADTGDAVSSSDDASEVAGGSAKRPRENEDAPLKFQFAEHKEETEERAIAGSARARILRDMPPQRKSLAWGALAFAAGLSAMAYLPEIQAFLPF</sequence>
<keyword evidence="5" id="KW-1185">Reference proteome</keyword>
<dbReference type="EMBL" id="KB468124">
    <property type="protein sequence ID" value="PCH42159.1"/>
    <property type="molecule type" value="Genomic_DNA"/>
</dbReference>
<evidence type="ECO:0000256" key="2">
    <source>
        <dbReference type="SAM" id="MobiDB-lite"/>
    </source>
</evidence>
<evidence type="ECO:0000313" key="4">
    <source>
        <dbReference type="EMBL" id="PCH42159.1"/>
    </source>
</evidence>
<feature type="compositionally biased region" description="Low complexity" evidence="2">
    <location>
        <begin position="160"/>
        <end position="178"/>
    </location>
</feature>
<dbReference type="OrthoDB" id="5346159at2759"/>
<dbReference type="GO" id="GO:1990862">
    <property type="term" value="C:nuclear membrane complex Bqt3-Bqt4"/>
    <property type="evidence" value="ECO:0007669"/>
    <property type="project" value="InterPro"/>
</dbReference>
<feature type="region of interest" description="Disordered" evidence="2">
    <location>
        <begin position="155"/>
        <end position="336"/>
    </location>
</feature>
<dbReference type="InterPro" id="IPR003163">
    <property type="entry name" value="Tscrpt_reg_HTH_APSES-type"/>
</dbReference>
<dbReference type="GO" id="GO:0044820">
    <property type="term" value="P:mitotic telomere tethering at nuclear periphery"/>
    <property type="evidence" value="ECO:0007669"/>
    <property type="project" value="TreeGrafter"/>
</dbReference>
<feature type="domain" description="HTH APSES-type" evidence="3">
    <location>
        <begin position="39"/>
        <end position="155"/>
    </location>
</feature>
<gene>
    <name evidence="4" type="ORF">WOLCODRAFT_137737</name>
</gene>
<reference evidence="4 5" key="1">
    <citation type="journal article" date="2012" name="Science">
        <title>The Paleozoic origin of enzymatic lignin decomposition reconstructed from 31 fungal genomes.</title>
        <authorList>
            <person name="Floudas D."/>
            <person name="Binder M."/>
            <person name="Riley R."/>
            <person name="Barry K."/>
            <person name="Blanchette R.A."/>
            <person name="Henrissat B."/>
            <person name="Martinez A.T."/>
            <person name="Otillar R."/>
            <person name="Spatafora J.W."/>
            <person name="Yadav J.S."/>
            <person name="Aerts A."/>
            <person name="Benoit I."/>
            <person name="Boyd A."/>
            <person name="Carlson A."/>
            <person name="Copeland A."/>
            <person name="Coutinho P.M."/>
            <person name="de Vries R.P."/>
            <person name="Ferreira P."/>
            <person name="Findley K."/>
            <person name="Foster B."/>
            <person name="Gaskell J."/>
            <person name="Glotzer D."/>
            <person name="Gorecki P."/>
            <person name="Heitman J."/>
            <person name="Hesse C."/>
            <person name="Hori C."/>
            <person name="Igarashi K."/>
            <person name="Jurgens J.A."/>
            <person name="Kallen N."/>
            <person name="Kersten P."/>
            <person name="Kohler A."/>
            <person name="Kuees U."/>
            <person name="Kumar T.K.A."/>
            <person name="Kuo A."/>
            <person name="LaButti K."/>
            <person name="Larrondo L.F."/>
            <person name="Lindquist E."/>
            <person name="Ling A."/>
            <person name="Lombard V."/>
            <person name="Lucas S."/>
            <person name="Lundell T."/>
            <person name="Martin R."/>
            <person name="McLaughlin D.J."/>
            <person name="Morgenstern I."/>
            <person name="Morin E."/>
            <person name="Murat C."/>
            <person name="Nagy L.G."/>
            <person name="Nolan M."/>
            <person name="Ohm R.A."/>
            <person name="Patyshakuliyeva A."/>
            <person name="Rokas A."/>
            <person name="Ruiz-Duenas F.J."/>
            <person name="Sabat G."/>
            <person name="Salamov A."/>
            <person name="Samejima M."/>
            <person name="Schmutz J."/>
            <person name="Slot J.C."/>
            <person name="St John F."/>
            <person name="Stenlid J."/>
            <person name="Sun H."/>
            <person name="Sun S."/>
            <person name="Syed K."/>
            <person name="Tsang A."/>
            <person name="Wiebenga A."/>
            <person name="Young D."/>
            <person name="Pisabarro A."/>
            <person name="Eastwood D.C."/>
            <person name="Martin F."/>
            <person name="Cullen D."/>
            <person name="Grigoriev I.V."/>
            <person name="Hibbett D.S."/>
        </authorList>
    </citation>
    <scope>NUCLEOTIDE SEQUENCE [LARGE SCALE GENOMIC DNA]</scope>
    <source>
        <strain evidence="4 5">MD-104</strain>
    </source>
</reference>
<feature type="compositionally biased region" description="Low complexity" evidence="2">
    <location>
        <begin position="231"/>
        <end position="242"/>
    </location>
</feature>
<dbReference type="SUPFAM" id="SSF54616">
    <property type="entry name" value="DNA-binding domain of Mlu1-box binding protein MBP1"/>
    <property type="match status" value="1"/>
</dbReference>
<dbReference type="Proteomes" id="UP000218811">
    <property type="component" value="Unassembled WGS sequence"/>
</dbReference>
<evidence type="ECO:0000313" key="5">
    <source>
        <dbReference type="Proteomes" id="UP000218811"/>
    </source>
</evidence>
<evidence type="ECO:0000259" key="3">
    <source>
        <dbReference type="PROSITE" id="PS51299"/>
    </source>
</evidence>
<dbReference type="GO" id="GO:0070197">
    <property type="term" value="P:meiotic attachment of telomere to nuclear envelope"/>
    <property type="evidence" value="ECO:0007669"/>
    <property type="project" value="InterPro"/>
</dbReference>